<accession>A0ABM5TGV4</accession>
<dbReference type="InterPro" id="IPR006439">
    <property type="entry name" value="HAD-SF_hydro_IA"/>
</dbReference>
<dbReference type="RefSeq" id="WP_208898254.1">
    <property type="nucleotide sequence ID" value="NZ_CP011497.1"/>
</dbReference>
<dbReference type="Proteomes" id="UP000035366">
    <property type="component" value="Chromosome"/>
</dbReference>
<protein>
    <submittedName>
        <fullName evidence="1">Hydrolase</fullName>
    </submittedName>
</protein>
<dbReference type="Gene3D" id="3.40.50.1000">
    <property type="entry name" value="HAD superfamily/HAD-like"/>
    <property type="match status" value="1"/>
</dbReference>
<dbReference type="SUPFAM" id="SSF56784">
    <property type="entry name" value="HAD-like"/>
    <property type="match status" value="1"/>
</dbReference>
<dbReference type="NCBIfam" id="TIGR01509">
    <property type="entry name" value="HAD-SF-IA-v3"/>
    <property type="match status" value="1"/>
</dbReference>
<organism evidence="1 2">
    <name type="scientific">Streptomyces incarnatus</name>
    <dbReference type="NCBI Taxonomy" id="665007"/>
    <lineage>
        <taxon>Bacteria</taxon>
        <taxon>Bacillati</taxon>
        <taxon>Actinomycetota</taxon>
        <taxon>Actinomycetes</taxon>
        <taxon>Kitasatosporales</taxon>
        <taxon>Streptomycetaceae</taxon>
        <taxon>Streptomyces</taxon>
    </lineage>
</organism>
<gene>
    <name evidence="1" type="ORF">ABB07_09010</name>
</gene>
<name>A0ABM5TGV4_9ACTN</name>
<reference evidence="1 2" key="1">
    <citation type="journal article" date="2015" name="ISME J.">
        <title>Draft Genome Sequence of Streptomyces incarnatus NRRL8089, which Produces the Nucleoside Antibiotic Sinefungin.</title>
        <authorList>
            <person name="Oshima K."/>
            <person name="Hattori M."/>
            <person name="Shimizu H."/>
            <person name="Fukuda K."/>
            <person name="Nemoto M."/>
            <person name="Inagaki K."/>
            <person name="Tamura T."/>
        </authorList>
    </citation>
    <scope>NUCLEOTIDE SEQUENCE [LARGE SCALE GENOMIC DNA]</scope>
    <source>
        <strain evidence="1 2">NRRL 8089</strain>
    </source>
</reference>
<dbReference type="PANTHER" id="PTHR43611:SF3">
    <property type="entry name" value="FLAVIN MONONUCLEOTIDE HYDROLASE 1, CHLOROPLATIC"/>
    <property type="match status" value="1"/>
</dbReference>
<keyword evidence="2" id="KW-1185">Reference proteome</keyword>
<dbReference type="GO" id="GO:0016787">
    <property type="term" value="F:hydrolase activity"/>
    <property type="evidence" value="ECO:0007669"/>
    <property type="project" value="UniProtKB-KW"/>
</dbReference>
<dbReference type="PANTHER" id="PTHR43611">
    <property type="entry name" value="ALPHA-D-GLUCOSE 1-PHOSPHATE PHOSPHATASE"/>
    <property type="match status" value="1"/>
</dbReference>
<proteinExistence type="predicted"/>
<dbReference type="Pfam" id="PF00702">
    <property type="entry name" value="Hydrolase"/>
    <property type="match status" value="1"/>
</dbReference>
<evidence type="ECO:0000313" key="2">
    <source>
        <dbReference type="Proteomes" id="UP000035366"/>
    </source>
</evidence>
<dbReference type="InterPro" id="IPR036412">
    <property type="entry name" value="HAD-like_sf"/>
</dbReference>
<dbReference type="InterPro" id="IPR023214">
    <property type="entry name" value="HAD_sf"/>
</dbReference>
<keyword evidence="1" id="KW-0378">Hydrolase</keyword>
<sequence>MTRHTGLDAVILDYNGVIGLQPTRSQWLRLARTASWPDDDLTGFQRAFWSAREPYDAGQLSDMAYWARVLGSHPGPRLLCELLTADTDMWIGTDEHVLAVLRRVHRTGLPMVLLSNAPRHLSDVLDTHDWQQLMTQALYSARLEACKPDPSAYHHALAATGARNPERVLFVDDRADNCQAARSLGLTALHYTGRPAVLEAALLPTA</sequence>
<dbReference type="EMBL" id="CP011497">
    <property type="protein sequence ID" value="AKJ10157.1"/>
    <property type="molecule type" value="Genomic_DNA"/>
</dbReference>
<evidence type="ECO:0000313" key="1">
    <source>
        <dbReference type="EMBL" id="AKJ10157.1"/>
    </source>
</evidence>